<comment type="catalytic activity">
    <reaction evidence="11">
        <text>[1,4-alpha-D-glucosyl](n)-L-tyrosyl-[glycogenin] + UDP-alpha-D-glucose = [1,4-alpha-D-glucosyl](n+1)-L-tyrosyl-[glycogenin] + UDP + H(+)</text>
        <dbReference type="Rhea" id="RHEA:56560"/>
        <dbReference type="Rhea" id="RHEA-COMP:14606"/>
        <dbReference type="Rhea" id="RHEA-COMP:14607"/>
        <dbReference type="ChEBI" id="CHEBI:15378"/>
        <dbReference type="ChEBI" id="CHEBI:58223"/>
        <dbReference type="ChEBI" id="CHEBI:58885"/>
        <dbReference type="ChEBI" id="CHEBI:140574"/>
        <dbReference type="EC" id="2.4.1.186"/>
    </reaction>
</comment>
<comment type="catalytic activity">
    <reaction evidence="12">
        <text>L-tyrosyl-[glycogenin] + UDP-alpha-D-glucose = alpha-D-glucosyl-L-tyrosyl-[glycogenin] + UDP + H(+)</text>
        <dbReference type="Rhea" id="RHEA:23360"/>
        <dbReference type="Rhea" id="RHEA-COMP:14604"/>
        <dbReference type="Rhea" id="RHEA-COMP:14605"/>
        <dbReference type="ChEBI" id="CHEBI:15378"/>
        <dbReference type="ChEBI" id="CHEBI:46858"/>
        <dbReference type="ChEBI" id="CHEBI:58223"/>
        <dbReference type="ChEBI" id="CHEBI:58885"/>
        <dbReference type="ChEBI" id="CHEBI:140573"/>
        <dbReference type="EC" id="2.4.1.186"/>
    </reaction>
</comment>
<keyword evidence="6" id="KW-0320">Glycogen biosynthesis</keyword>
<name>A0A9J7DZR5_SPOLT</name>
<dbReference type="Proteomes" id="UP000301870">
    <property type="component" value="Chromosome 16"/>
</dbReference>
<keyword evidence="15" id="KW-1185">Reference proteome</keyword>
<dbReference type="InterPro" id="IPR050587">
    <property type="entry name" value="GNT1/Glycosyltrans_8"/>
</dbReference>
<evidence type="ECO:0000256" key="2">
    <source>
        <dbReference type="ARBA" id="ARBA00004496"/>
    </source>
</evidence>
<evidence type="ECO:0000256" key="3">
    <source>
        <dbReference type="ARBA" id="ARBA00022490"/>
    </source>
</evidence>
<keyword evidence="4" id="KW-0808">Transferase</keyword>
<feature type="compositionally biased region" description="Low complexity" evidence="14">
    <location>
        <begin position="1174"/>
        <end position="1187"/>
    </location>
</feature>
<protein>
    <recommendedName>
        <fullName evidence="10">glycogenin glucosyltransferase</fullName>
        <ecNumber evidence="10">2.4.1.186</ecNumber>
    </recommendedName>
</protein>
<evidence type="ECO:0000256" key="4">
    <source>
        <dbReference type="ARBA" id="ARBA00022679"/>
    </source>
</evidence>
<dbReference type="InterPro" id="IPR002495">
    <property type="entry name" value="Glyco_trans_8"/>
</dbReference>
<dbReference type="Pfam" id="PF01501">
    <property type="entry name" value="Glyco_transf_8"/>
    <property type="match status" value="1"/>
</dbReference>
<feature type="region of interest" description="Disordered" evidence="14">
    <location>
        <begin position="650"/>
        <end position="693"/>
    </location>
</feature>
<dbReference type="GO" id="GO:0005978">
    <property type="term" value="P:glycogen biosynthetic process"/>
    <property type="evidence" value="ECO:0007669"/>
    <property type="project" value="UniProtKB-KW"/>
</dbReference>
<feature type="compositionally biased region" description="Basic and acidic residues" evidence="14">
    <location>
        <begin position="294"/>
        <end position="307"/>
    </location>
</feature>
<evidence type="ECO:0000313" key="15">
    <source>
        <dbReference type="Proteomes" id="UP000301870"/>
    </source>
</evidence>
<evidence type="ECO:0000256" key="13">
    <source>
        <dbReference type="ARBA" id="ARBA00057883"/>
    </source>
</evidence>
<sequence length="1304" mass="141755">MSSRAWVTLATNDSYGLGALVLAHSLRRVGSSYPAVVLITPSVTDPMRERLGGVFAEVITVDVLDSQDAAHLALLQRPELGITFTKIHCWNLTQYDKCVFLDADTLVVQNCDELFEREQLSAAPDVGWPDCFNSGVFVFAPSADTFAKLIAFAQERGSFDGGDQGLLNSFFSDWAHGDINKHLPFLYNVTSAAFYSYLPALKHYGQNLKIIHFIGAAKPWLQQFNFESGSVDAPEHIRGFLQLWWDLFVGQVHSQLDTGMVEVADTHEGPPALPPHDVGQQYHYQPTPDPESEFAWHHPDTKTKEETRKKDIDITEFFDPWKIYRGHIPPNTKEEVSHHKELARIDDHEEIRKYAWEYQAQGPPPTYTEHNPNQDRQQHYTDNWQHNIQHGHKQQDQHQGHWHQEHDHNWGGHDNHNQNYDQQTHAHHSHDHHDQQSHHHEDHTHHSQDYHDHHSAVHYDHHGHHSQDHYFQHRHDHNDQHGHDNQHHHSHDHHGHHSHDHHYHHSSENHEHHNQSHYEHHSHQTHDYHHKSHDHYQQLTHINENTSHTQHIDSVYRIDEQRHDHNYYDNSDPNAQNFHEIHKVLEHVQEKKVKKRNRRRRLHRIDVYKERIMNGEVSGSESDDFDDIVPRHPYDGFYLRHRVTVDARGRKVCSHEVPPTPSPSPPPDSPVHDDSHLPEEPIPMDTNFSDDQSGVAGNLARVLPGAAGQREALDELSRRQGWEAGNIDYMGADSFANIWAKISQTLSKPRTSPAKQSPPREVTPQPAPEQVVVQSGDVVQEPVAEQVEVAKEVVPAESPVSESVEAPAQLLTSHWPAEPAPAPVEAATAPVEAAATVEASPAQVDAAPAQTDSVTAPVEAIPAPVEAAPVPVEAAPAPAPVESAPAPVEAAPAPAPVEAAPAPAPVEAVPEPVVAAPVPVEATPAPVEATPALVESAPTPAEVVPATVEVVSPPVEAAPAPVEAAPAPVEAVPAVVEAAPVAIAEAAPAAVEVAEVPVTVEAVAPVEVSAPVAEVPVTVESVAPVEAAAPAQEPVAAPEVAPPSEVPVSVEAIVPDVSAPVEPAAAAAVQSEAPKTPEAVSVAQKTEDSPVQSSPPLSASDSPPLAHTPSKEEAAAPLAPAAKSEERRKPAGKLKLSPPAAADPLPTPDSELEDAAALASDIIARELLTPTVTAASPPVAESPAAPENSRLAVEEPEVPTPPVGAVSLAQIGVKVPPKGKSTTAAQIESSITETVTPPTPDAPTAPVTPAIPTPAPSPAQPSPPSDAPKKKVVKKVVKKDKEGAAGGDAPVPPPRKKEKKPKEK</sequence>
<keyword evidence="5" id="KW-0479">Metal-binding</keyword>
<accession>A0A9J7DZR5</accession>
<keyword evidence="3" id="KW-0963">Cytoplasm</keyword>
<gene>
    <name evidence="16" type="primary">LOC111352875</name>
</gene>
<proteinExistence type="inferred from homology"/>
<dbReference type="GO" id="GO:0008466">
    <property type="term" value="F:glycogenin glucosyltransferase activity"/>
    <property type="evidence" value="ECO:0007669"/>
    <property type="project" value="UniProtKB-EC"/>
</dbReference>
<dbReference type="SUPFAM" id="SSF53448">
    <property type="entry name" value="Nucleotide-diphospho-sugar transferases"/>
    <property type="match status" value="1"/>
</dbReference>
<evidence type="ECO:0000256" key="5">
    <source>
        <dbReference type="ARBA" id="ARBA00022723"/>
    </source>
</evidence>
<feature type="compositionally biased region" description="Basic and acidic residues" evidence="14">
    <location>
        <begin position="505"/>
        <end position="527"/>
    </location>
</feature>
<feature type="compositionally biased region" description="Basic residues" evidence="14">
    <location>
        <begin position="1294"/>
        <end position="1304"/>
    </location>
</feature>
<reference evidence="16" key="1">
    <citation type="submission" date="2025-08" db="UniProtKB">
        <authorList>
            <consortium name="RefSeq"/>
        </authorList>
    </citation>
    <scope>IDENTIFICATION</scope>
    <source>
        <strain evidence="16">Ishihara</strain>
        <tissue evidence="16">Whole body</tissue>
    </source>
</reference>
<feature type="compositionally biased region" description="Basic residues" evidence="14">
    <location>
        <begin position="488"/>
        <end position="504"/>
    </location>
</feature>
<keyword evidence="7" id="KW-0325">Glycoprotein</keyword>
<feature type="compositionally biased region" description="Pro residues" evidence="14">
    <location>
        <begin position="658"/>
        <end position="669"/>
    </location>
</feature>
<evidence type="ECO:0000256" key="10">
    <source>
        <dbReference type="ARBA" id="ARBA00038934"/>
    </source>
</evidence>
<evidence type="ECO:0000256" key="12">
    <source>
        <dbReference type="ARBA" id="ARBA00052293"/>
    </source>
</evidence>
<dbReference type="PANTHER" id="PTHR11183">
    <property type="entry name" value="GLYCOGENIN SUBFAMILY MEMBER"/>
    <property type="match status" value="1"/>
</dbReference>
<feature type="compositionally biased region" description="Low complexity" evidence="14">
    <location>
        <begin position="1133"/>
        <end position="1144"/>
    </location>
</feature>
<feature type="compositionally biased region" description="Basic and acidic residues" evidence="14">
    <location>
        <begin position="393"/>
        <end position="416"/>
    </location>
</feature>
<dbReference type="GO" id="GO:0046872">
    <property type="term" value="F:metal ion binding"/>
    <property type="evidence" value="ECO:0007669"/>
    <property type="project" value="UniProtKB-KW"/>
</dbReference>
<comment type="function">
    <text evidence="13">Self-glucosylating initiator of glycogen synthesis. It catalyzes the formation of a short alpha (1,4)-glucosyl chain covalently attached via a glucose 1-O-tyrosyl linkage to internal tyrosine residues and these chains act as primers for the elongation reaction catalyzed by glycogen synthase.</text>
</comment>
<evidence type="ECO:0000313" key="16">
    <source>
        <dbReference type="RefSeq" id="XP_022821326.1"/>
    </source>
</evidence>
<feature type="region of interest" description="Disordered" evidence="14">
    <location>
        <begin position="276"/>
        <end position="307"/>
    </location>
</feature>
<feature type="region of interest" description="Disordered" evidence="14">
    <location>
        <begin position="388"/>
        <end position="535"/>
    </location>
</feature>
<feature type="region of interest" description="Disordered" evidence="14">
    <location>
        <begin position="746"/>
        <end position="768"/>
    </location>
</feature>
<dbReference type="EC" id="2.4.1.186" evidence="10"/>
<dbReference type="GO" id="GO:0005737">
    <property type="term" value="C:cytoplasm"/>
    <property type="evidence" value="ECO:0007669"/>
    <property type="project" value="UniProtKB-SubCell"/>
</dbReference>
<feature type="compositionally biased region" description="Low complexity" evidence="14">
    <location>
        <begin position="1065"/>
        <end position="1074"/>
    </location>
</feature>
<keyword evidence="8" id="KW-0464">Manganese</keyword>
<dbReference type="OrthoDB" id="2014201at2759"/>
<dbReference type="GeneID" id="111352875"/>
<evidence type="ECO:0000256" key="8">
    <source>
        <dbReference type="ARBA" id="ARBA00023211"/>
    </source>
</evidence>
<organism evidence="15 16">
    <name type="scientific">Spodoptera litura</name>
    <name type="common">Asian cotton leafworm</name>
    <dbReference type="NCBI Taxonomy" id="69820"/>
    <lineage>
        <taxon>Eukaryota</taxon>
        <taxon>Metazoa</taxon>
        <taxon>Ecdysozoa</taxon>
        <taxon>Arthropoda</taxon>
        <taxon>Hexapoda</taxon>
        <taxon>Insecta</taxon>
        <taxon>Pterygota</taxon>
        <taxon>Neoptera</taxon>
        <taxon>Endopterygota</taxon>
        <taxon>Lepidoptera</taxon>
        <taxon>Glossata</taxon>
        <taxon>Ditrysia</taxon>
        <taxon>Noctuoidea</taxon>
        <taxon>Noctuidae</taxon>
        <taxon>Amphipyrinae</taxon>
        <taxon>Spodoptera</taxon>
    </lineage>
</organism>
<feature type="compositionally biased region" description="Polar residues" evidence="14">
    <location>
        <begin position="746"/>
        <end position="755"/>
    </location>
</feature>
<feature type="compositionally biased region" description="Low complexity" evidence="14">
    <location>
        <begin position="1094"/>
        <end position="1105"/>
    </location>
</feature>
<feature type="compositionally biased region" description="Pro residues" evidence="14">
    <location>
        <begin position="1249"/>
        <end position="1266"/>
    </location>
</feature>
<comment type="subcellular location">
    <subcellularLocation>
        <location evidence="2">Cytoplasm</location>
    </subcellularLocation>
</comment>
<evidence type="ECO:0000256" key="1">
    <source>
        <dbReference type="ARBA" id="ARBA00001936"/>
    </source>
</evidence>
<feature type="region of interest" description="Disordered" evidence="14">
    <location>
        <begin position="1065"/>
        <end position="1153"/>
    </location>
</feature>
<dbReference type="FunFam" id="3.90.550.10:FF:000092">
    <property type="entry name" value="Glycogenin 2"/>
    <property type="match status" value="1"/>
</dbReference>
<feature type="compositionally biased region" description="Basic and acidic residues" evidence="14">
    <location>
        <begin position="670"/>
        <end position="679"/>
    </location>
</feature>
<comment type="cofactor">
    <cofactor evidence="1">
        <name>Mn(2+)</name>
        <dbReference type="ChEBI" id="CHEBI:29035"/>
    </cofactor>
</comment>
<dbReference type="RefSeq" id="XP_022821326.1">
    <property type="nucleotide sequence ID" value="XM_022965558.1"/>
</dbReference>
<comment type="similarity">
    <text evidence="9">Belongs to the glycosyltransferase 8 family. Glycogenin subfamily.</text>
</comment>
<dbReference type="Gene3D" id="3.90.550.10">
    <property type="entry name" value="Spore Coat Polysaccharide Biosynthesis Protein SpsA, Chain A"/>
    <property type="match status" value="1"/>
</dbReference>
<dbReference type="KEGG" id="sliu:111352875"/>
<feature type="compositionally biased region" description="Basic and acidic residues" evidence="14">
    <location>
        <begin position="431"/>
        <end position="487"/>
    </location>
</feature>
<dbReference type="CDD" id="cd02537">
    <property type="entry name" value="GT8_Glycogenin"/>
    <property type="match status" value="1"/>
</dbReference>
<evidence type="ECO:0000256" key="11">
    <source>
        <dbReference type="ARBA" id="ARBA00050886"/>
    </source>
</evidence>
<feature type="compositionally biased region" description="Polar residues" evidence="14">
    <location>
        <begin position="1220"/>
        <end position="1233"/>
    </location>
</feature>
<evidence type="ECO:0000256" key="7">
    <source>
        <dbReference type="ARBA" id="ARBA00023180"/>
    </source>
</evidence>
<evidence type="ECO:0000256" key="9">
    <source>
        <dbReference type="ARBA" id="ARBA00038162"/>
    </source>
</evidence>
<evidence type="ECO:0000256" key="14">
    <source>
        <dbReference type="SAM" id="MobiDB-lite"/>
    </source>
</evidence>
<feature type="region of interest" description="Disordered" evidence="14">
    <location>
        <begin position="1174"/>
        <end position="1304"/>
    </location>
</feature>
<dbReference type="InterPro" id="IPR029044">
    <property type="entry name" value="Nucleotide-diphossugar_trans"/>
</dbReference>
<evidence type="ECO:0000256" key="6">
    <source>
        <dbReference type="ARBA" id="ARBA00023056"/>
    </source>
</evidence>